<feature type="compositionally biased region" description="Gly residues" evidence="1">
    <location>
        <begin position="34"/>
        <end position="45"/>
    </location>
</feature>
<dbReference type="Proteomes" id="UP000008694">
    <property type="component" value="Unassembled WGS sequence"/>
</dbReference>
<protein>
    <submittedName>
        <fullName evidence="2">Predicted protein</fullName>
    </submittedName>
</protein>
<dbReference type="HOGENOM" id="CLU_2999152_0_0_1"/>
<evidence type="ECO:0000313" key="2">
    <source>
        <dbReference type="EMBL" id="EFH66069.1"/>
    </source>
</evidence>
<dbReference type="EMBL" id="GL348713">
    <property type="protein sequence ID" value="EFH66069.1"/>
    <property type="molecule type" value="Genomic_DNA"/>
</dbReference>
<reference evidence="3" key="1">
    <citation type="journal article" date="2011" name="Nat. Genet.">
        <title>The Arabidopsis lyrata genome sequence and the basis of rapid genome size change.</title>
        <authorList>
            <person name="Hu T.T."/>
            <person name="Pattyn P."/>
            <person name="Bakker E.G."/>
            <person name="Cao J."/>
            <person name="Cheng J.-F."/>
            <person name="Clark R.M."/>
            <person name="Fahlgren N."/>
            <person name="Fawcett J.A."/>
            <person name="Grimwood J."/>
            <person name="Gundlach H."/>
            <person name="Haberer G."/>
            <person name="Hollister J.D."/>
            <person name="Ossowski S."/>
            <person name="Ottilar R.P."/>
            <person name="Salamov A.A."/>
            <person name="Schneeberger K."/>
            <person name="Spannagl M."/>
            <person name="Wang X."/>
            <person name="Yang L."/>
            <person name="Nasrallah M.E."/>
            <person name="Bergelson J."/>
            <person name="Carrington J.C."/>
            <person name="Gaut B.S."/>
            <person name="Schmutz J."/>
            <person name="Mayer K.F.X."/>
            <person name="Van de Peer Y."/>
            <person name="Grigoriev I.V."/>
            <person name="Nordborg M."/>
            <person name="Weigel D."/>
            <person name="Guo Y.-L."/>
        </authorList>
    </citation>
    <scope>NUCLEOTIDE SEQUENCE [LARGE SCALE GENOMIC DNA]</scope>
    <source>
        <strain evidence="3">cv. MN47</strain>
    </source>
</reference>
<gene>
    <name evidence="2" type="ORF">ARALYDRAFT_678707</name>
</gene>
<proteinExistence type="predicted"/>
<keyword evidence="3" id="KW-1185">Reference proteome</keyword>
<evidence type="ECO:0000256" key="1">
    <source>
        <dbReference type="SAM" id="MobiDB-lite"/>
    </source>
</evidence>
<feature type="region of interest" description="Disordered" evidence="1">
    <location>
        <begin position="1"/>
        <end position="45"/>
    </location>
</feature>
<dbReference type="Gramene" id="Al_scaffold_0001_1030">
    <property type="protein sequence ID" value="Al_scaffold_0001_1030"/>
    <property type="gene ID" value="Al_scaffold_0001_1030"/>
</dbReference>
<dbReference type="AlphaFoldDB" id="D7KKR7"/>
<sequence length="57" mass="6076">MAYKDEAPKPQLSMEEAGRRARSKLSRGEAEGSGVRGRGGRGGGRGAISFVIIWKIS</sequence>
<organism evidence="3">
    <name type="scientific">Arabidopsis lyrata subsp. lyrata</name>
    <name type="common">Lyre-leaved rock-cress</name>
    <dbReference type="NCBI Taxonomy" id="81972"/>
    <lineage>
        <taxon>Eukaryota</taxon>
        <taxon>Viridiplantae</taxon>
        <taxon>Streptophyta</taxon>
        <taxon>Embryophyta</taxon>
        <taxon>Tracheophyta</taxon>
        <taxon>Spermatophyta</taxon>
        <taxon>Magnoliopsida</taxon>
        <taxon>eudicotyledons</taxon>
        <taxon>Gunneridae</taxon>
        <taxon>Pentapetalae</taxon>
        <taxon>rosids</taxon>
        <taxon>malvids</taxon>
        <taxon>Brassicales</taxon>
        <taxon>Brassicaceae</taxon>
        <taxon>Camelineae</taxon>
        <taxon>Arabidopsis</taxon>
    </lineage>
</organism>
<evidence type="ECO:0000313" key="3">
    <source>
        <dbReference type="Proteomes" id="UP000008694"/>
    </source>
</evidence>
<accession>D7KKR7</accession>
<name>D7KKR7_ARALL</name>